<sequence>MILETNKFNGTKYNDWLRNLRIVLDFENQTYILYKPLPVTLLEGSTPEERVTFERWREENRKVRSVVQASMTNDIQKQYDRHDDVASIMLRMKEVYAVPDKHIRYAATKAFFGTKMTEGSSVREHGIKMLSLVEKLEDLQAGLDNDTYIDVILQSLPPSYDPFLVYYNMNGLEKSINELINMLVHYEVTTKKSEPSVLVGEASTSKAKGKGARRWKRNKSKAKAAASALSAPVAPVGMGKGKGKVGFKQNKANDVCIHCRKKGHWKRECPKLLSSVGTFVIEVNMIINSASWILDTGCGAHICNDLQVLERSRKLSRDEWVLKLGDGKAVAAEVVGIVHLVVSDQVRIELEDCYYVPSMIKNIIFISLLDNVGFEFMINKNYFYLMKNGSSHLLGKLHNGLYILQEHDLIMTAQNKRKMDNQDSGHICHARLGHISEDRIKRLVDSKSLEIDDLDHLPACESCLKGKMTKKPLRRRPSC</sequence>
<dbReference type="SUPFAM" id="SSF57756">
    <property type="entry name" value="Retrovirus zinc finger-like domains"/>
    <property type="match status" value="1"/>
</dbReference>
<dbReference type="GO" id="GO:0008270">
    <property type="term" value="F:zinc ion binding"/>
    <property type="evidence" value="ECO:0007669"/>
    <property type="project" value="UniProtKB-KW"/>
</dbReference>
<name>A0AAW2IW33_SESRA</name>
<dbReference type="EMBL" id="JACGWJ010000963">
    <property type="protein sequence ID" value="KAL0286335.1"/>
    <property type="molecule type" value="Genomic_DNA"/>
</dbReference>
<dbReference type="AlphaFoldDB" id="A0AAW2IW33"/>
<comment type="caution">
    <text evidence="3">The sequence shown here is derived from an EMBL/GenBank/DDBJ whole genome shotgun (WGS) entry which is preliminary data.</text>
</comment>
<dbReference type="PANTHER" id="PTHR47592:SF29">
    <property type="entry name" value="ZINC FINGER, CCHC-TYPE"/>
    <property type="match status" value="1"/>
</dbReference>
<dbReference type="Pfam" id="PF22936">
    <property type="entry name" value="Pol_BBD"/>
    <property type="match status" value="1"/>
</dbReference>
<accession>A0AAW2IW33</accession>
<evidence type="ECO:0000259" key="2">
    <source>
        <dbReference type="PROSITE" id="PS50158"/>
    </source>
</evidence>
<dbReference type="SMART" id="SM00343">
    <property type="entry name" value="ZnF_C2HC"/>
    <property type="match status" value="1"/>
</dbReference>
<dbReference type="InterPro" id="IPR054722">
    <property type="entry name" value="PolX-like_BBD"/>
</dbReference>
<reference evidence="3" key="2">
    <citation type="journal article" date="2024" name="Plant">
        <title>Genomic evolution and insights into agronomic trait innovations of Sesamum species.</title>
        <authorList>
            <person name="Miao H."/>
            <person name="Wang L."/>
            <person name="Qu L."/>
            <person name="Liu H."/>
            <person name="Sun Y."/>
            <person name="Le M."/>
            <person name="Wang Q."/>
            <person name="Wei S."/>
            <person name="Zheng Y."/>
            <person name="Lin W."/>
            <person name="Duan Y."/>
            <person name="Cao H."/>
            <person name="Xiong S."/>
            <person name="Wang X."/>
            <person name="Wei L."/>
            <person name="Li C."/>
            <person name="Ma Q."/>
            <person name="Ju M."/>
            <person name="Zhao R."/>
            <person name="Li G."/>
            <person name="Mu C."/>
            <person name="Tian Q."/>
            <person name="Mei H."/>
            <person name="Zhang T."/>
            <person name="Gao T."/>
            <person name="Zhang H."/>
        </authorList>
    </citation>
    <scope>NUCLEOTIDE SEQUENCE</scope>
    <source>
        <strain evidence="3">G02</strain>
    </source>
</reference>
<evidence type="ECO:0000256" key="1">
    <source>
        <dbReference type="PROSITE-ProRule" id="PRU00047"/>
    </source>
</evidence>
<dbReference type="PANTHER" id="PTHR47592">
    <property type="entry name" value="PBF68 PROTEIN"/>
    <property type="match status" value="1"/>
</dbReference>
<dbReference type="InterPro" id="IPR025724">
    <property type="entry name" value="GAG-pre-integrase_dom"/>
</dbReference>
<dbReference type="Gene3D" id="4.10.60.10">
    <property type="entry name" value="Zinc finger, CCHC-type"/>
    <property type="match status" value="1"/>
</dbReference>
<gene>
    <name evidence="3" type="ORF">Sradi_7150200</name>
</gene>
<proteinExistence type="predicted"/>
<dbReference type="Pfam" id="PF14223">
    <property type="entry name" value="Retrotran_gag_2"/>
    <property type="match status" value="1"/>
</dbReference>
<keyword evidence="1" id="KW-0862">Zinc</keyword>
<dbReference type="InterPro" id="IPR036875">
    <property type="entry name" value="Znf_CCHC_sf"/>
</dbReference>
<feature type="domain" description="CCHC-type" evidence="2">
    <location>
        <begin position="256"/>
        <end position="271"/>
    </location>
</feature>
<reference evidence="3" key="1">
    <citation type="submission" date="2020-06" db="EMBL/GenBank/DDBJ databases">
        <authorList>
            <person name="Li T."/>
            <person name="Hu X."/>
            <person name="Zhang T."/>
            <person name="Song X."/>
            <person name="Zhang H."/>
            <person name="Dai N."/>
            <person name="Sheng W."/>
            <person name="Hou X."/>
            <person name="Wei L."/>
        </authorList>
    </citation>
    <scope>NUCLEOTIDE SEQUENCE</scope>
    <source>
        <strain evidence="3">G02</strain>
        <tissue evidence="3">Leaf</tissue>
    </source>
</reference>
<dbReference type="Pfam" id="PF13976">
    <property type="entry name" value="gag_pre-integrs"/>
    <property type="match status" value="1"/>
</dbReference>
<protein>
    <recommendedName>
        <fullName evidence="2">CCHC-type domain-containing protein</fullName>
    </recommendedName>
</protein>
<keyword evidence="1" id="KW-0863">Zinc-finger</keyword>
<dbReference type="GO" id="GO:0003676">
    <property type="term" value="F:nucleic acid binding"/>
    <property type="evidence" value="ECO:0007669"/>
    <property type="project" value="InterPro"/>
</dbReference>
<organism evidence="3">
    <name type="scientific">Sesamum radiatum</name>
    <name type="common">Black benniseed</name>
    <dbReference type="NCBI Taxonomy" id="300843"/>
    <lineage>
        <taxon>Eukaryota</taxon>
        <taxon>Viridiplantae</taxon>
        <taxon>Streptophyta</taxon>
        <taxon>Embryophyta</taxon>
        <taxon>Tracheophyta</taxon>
        <taxon>Spermatophyta</taxon>
        <taxon>Magnoliopsida</taxon>
        <taxon>eudicotyledons</taxon>
        <taxon>Gunneridae</taxon>
        <taxon>Pentapetalae</taxon>
        <taxon>asterids</taxon>
        <taxon>lamiids</taxon>
        <taxon>Lamiales</taxon>
        <taxon>Pedaliaceae</taxon>
        <taxon>Sesamum</taxon>
    </lineage>
</organism>
<keyword evidence="1" id="KW-0479">Metal-binding</keyword>
<evidence type="ECO:0000313" key="3">
    <source>
        <dbReference type="EMBL" id="KAL0286335.1"/>
    </source>
</evidence>
<dbReference type="PROSITE" id="PS50158">
    <property type="entry name" value="ZF_CCHC"/>
    <property type="match status" value="1"/>
</dbReference>
<dbReference type="InterPro" id="IPR001878">
    <property type="entry name" value="Znf_CCHC"/>
</dbReference>